<dbReference type="AlphaFoldDB" id="A0AAU6Q8I9"/>
<feature type="region of interest" description="Disordered" evidence="1">
    <location>
        <begin position="1"/>
        <end position="23"/>
    </location>
</feature>
<sequence>MGTSKGYRAPTTPQWSQLKREVGQATGDGAVSADDAAALLANFVTRTGGAQSLTTHGLSGISYGVSSSGGGGGGGRRGSGGGRAGGGQTSAAVRTGQRISGFSAGISTGGLDGALQDAGLGHLVGRPAKEVFRGLVDYFCGDGSTLEEVDLREAMIDLRNELIGDQQTYDEIKARLEQILDPERLATTMKELFGFYVFRQFQRIFHEKLVQAHGIQKVKGMLGQIRTFVRERVALITTRHNLRPSDWRGVKGRSEVQKICQATYTAFERLR</sequence>
<geneLocation type="plasmid" evidence="2">
    <name>p1</name>
</geneLocation>
<gene>
    <name evidence="2" type="ORF">WDJ50_17710</name>
</gene>
<keyword evidence="2" id="KW-0614">Plasmid</keyword>
<proteinExistence type="predicted"/>
<feature type="region of interest" description="Disordered" evidence="1">
    <location>
        <begin position="65"/>
        <end position="92"/>
    </location>
</feature>
<evidence type="ECO:0000256" key="1">
    <source>
        <dbReference type="SAM" id="MobiDB-lite"/>
    </source>
</evidence>
<organism evidence="2">
    <name type="scientific">Deinococcus sp. VB142</name>
    <dbReference type="NCBI Taxonomy" id="3112952"/>
    <lineage>
        <taxon>Bacteria</taxon>
        <taxon>Thermotogati</taxon>
        <taxon>Deinococcota</taxon>
        <taxon>Deinococci</taxon>
        <taxon>Deinococcales</taxon>
        <taxon>Deinococcaceae</taxon>
        <taxon>Deinococcus</taxon>
    </lineage>
</organism>
<accession>A0AAU6Q8I9</accession>
<dbReference type="EMBL" id="CP149784">
    <property type="protein sequence ID" value="WYF46678.1"/>
    <property type="molecule type" value="Genomic_DNA"/>
</dbReference>
<protein>
    <submittedName>
        <fullName evidence="2">Uncharacterized protein</fullName>
    </submittedName>
</protein>
<feature type="compositionally biased region" description="Gly residues" evidence="1">
    <location>
        <begin position="67"/>
        <end position="88"/>
    </location>
</feature>
<name>A0AAU6Q8I9_9DEIO</name>
<dbReference type="RefSeq" id="WP_339098163.1">
    <property type="nucleotide sequence ID" value="NZ_CP149784.1"/>
</dbReference>
<reference evidence="2" key="1">
    <citation type="submission" date="2024-03" db="EMBL/GenBank/DDBJ databases">
        <title>Deinococcus weizhi sp. nov., isolated from human skin.</title>
        <authorList>
            <person name="Wei Z."/>
            <person name="Tian F."/>
            <person name="Yang C."/>
            <person name="Xin L.T."/>
            <person name="Wen Z.J."/>
            <person name="Lan K.C."/>
            <person name="Yu L."/>
            <person name="Zhe W."/>
            <person name="Dan F.D."/>
            <person name="Jun W."/>
            <person name="Rui Z."/>
            <person name="Yong X.J."/>
            <person name="Ting Y."/>
            <person name="Wei X."/>
            <person name="Xu Z.G."/>
            <person name="Xin Z."/>
            <person name="Dong F.G."/>
            <person name="Ni X.M."/>
            <person name="Zheng M.G."/>
            <person name="Chun Y."/>
            <person name="Qian W.X."/>
        </authorList>
    </citation>
    <scope>NUCLEOTIDE SEQUENCE</scope>
    <source>
        <strain evidence="2">VB142</strain>
        <plasmid evidence="2">p1</plasmid>
    </source>
</reference>
<evidence type="ECO:0000313" key="2">
    <source>
        <dbReference type="EMBL" id="WYF46678.1"/>
    </source>
</evidence>